<comment type="cofactor">
    <cofactor evidence="1">
        <name>Zn(2+)</name>
        <dbReference type="ChEBI" id="CHEBI:29105"/>
    </cofactor>
</comment>
<evidence type="ECO:0000256" key="2">
    <source>
        <dbReference type="ARBA" id="ARBA00022723"/>
    </source>
</evidence>
<dbReference type="InterPro" id="IPR051607">
    <property type="entry name" value="Metallo-dep_hydrolases"/>
</dbReference>
<dbReference type="InterPro" id="IPR010252">
    <property type="entry name" value="HutF"/>
</dbReference>
<evidence type="ECO:0000256" key="1">
    <source>
        <dbReference type="ARBA" id="ARBA00001947"/>
    </source>
</evidence>
<dbReference type="InterPro" id="IPR006680">
    <property type="entry name" value="Amidohydro-rel"/>
</dbReference>
<reference evidence="6" key="2">
    <citation type="submission" date="2020-09" db="EMBL/GenBank/DDBJ databases">
        <authorList>
            <person name="Sun Q."/>
            <person name="Kim S."/>
        </authorList>
    </citation>
    <scope>NUCLEOTIDE SEQUENCE</scope>
    <source>
        <strain evidence="6">KCTC 42590</strain>
    </source>
</reference>
<keyword evidence="3" id="KW-0378">Hydrolase</keyword>
<dbReference type="PANTHER" id="PTHR11271">
    <property type="entry name" value="GUANINE DEAMINASE"/>
    <property type="match status" value="1"/>
</dbReference>
<evidence type="ECO:0000259" key="5">
    <source>
        <dbReference type="Pfam" id="PF01979"/>
    </source>
</evidence>
<dbReference type="GO" id="GO:0046872">
    <property type="term" value="F:metal ion binding"/>
    <property type="evidence" value="ECO:0007669"/>
    <property type="project" value="UniProtKB-KW"/>
</dbReference>
<dbReference type="GO" id="GO:0019239">
    <property type="term" value="F:deaminase activity"/>
    <property type="evidence" value="ECO:0007669"/>
    <property type="project" value="TreeGrafter"/>
</dbReference>
<comment type="caution">
    <text evidence="6">The sequence shown here is derived from an EMBL/GenBank/DDBJ whole genome shotgun (WGS) entry which is preliminary data.</text>
</comment>
<dbReference type="InterPro" id="IPR011059">
    <property type="entry name" value="Metal-dep_hydrolase_composite"/>
</dbReference>
<dbReference type="Gene3D" id="2.30.40.10">
    <property type="entry name" value="Urease, subunit C, domain 1"/>
    <property type="match status" value="1"/>
</dbReference>
<dbReference type="RefSeq" id="WP_191253980.1">
    <property type="nucleotide sequence ID" value="NZ_BNCI01000002.1"/>
</dbReference>
<accession>A0A919EAR6</accession>
<organism evidence="6 7">
    <name type="scientific">Kordiimonas sediminis</name>
    <dbReference type="NCBI Taxonomy" id="1735581"/>
    <lineage>
        <taxon>Bacteria</taxon>
        <taxon>Pseudomonadati</taxon>
        <taxon>Pseudomonadota</taxon>
        <taxon>Alphaproteobacteria</taxon>
        <taxon>Kordiimonadales</taxon>
        <taxon>Kordiimonadaceae</taxon>
        <taxon>Kordiimonas</taxon>
    </lineage>
</organism>
<dbReference type="NCBIfam" id="TIGR02022">
    <property type="entry name" value="hutF"/>
    <property type="match status" value="1"/>
</dbReference>
<dbReference type="AlphaFoldDB" id="A0A919EAR6"/>
<dbReference type="PANTHER" id="PTHR11271:SF48">
    <property type="entry name" value="AMIDOHYDROLASE-RELATED DOMAIN-CONTAINING PROTEIN"/>
    <property type="match status" value="1"/>
</dbReference>
<evidence type="ECO:0000313" key="7">
    <source>
        <dbReference type="Proteomes" id="UP000630923"/>
    </source>
</evidence>
<name>A0A919EAR6_9PROT</name>
<feature type="domain" description="Amidohydrolase-related" evidence="5">
    <location>
        <begin position="49"/>
        <end position="423"/>
    </location>
</feature>
<evidence type="ECO:0000256" key="3">
    <source>
        <dbReference type="ARBA" id="ARBA00022801"/>
    </source>
</evidence>
<dbReference type="EMBL" id="BNCI01000002">
    <property type="protein sequence ID" value="GHF30872.1"/>
    <property type="molecule type" value="Genomic_DNA"/>
</dbReference>
<gene>
    <name evidence="6" type="ORF">GCM10017044_27840</name>
</gene>
<dbReference type="Proteomes" id="UP000630923">
    <property type="component" value="Unassembled WGS sequence"/>
</dbReference>
<keyword evidence="4" id="KW-0862">Zinc</keyword>
<keyword evidence="7" id="KW-1185">Reference proteome</keyword>
<proteinExistence type="predicted"/>
<sequence>MAIFNFSSLYSGSDWLTNVRLVTDAHGHITSIDCDVSFGASDVVLGPAIPAMQNVHSHAFQRAAVGLTEYKKSASEDFWSWRKAMYGIAAQLTPDRLNAIAKGLYLEMVKAGYSGVGEFHYLHNAHMDQSLDMSMAILKAASEVGIAVTHLPVFYQYAGFGKKAAEEGQQAFVHSAEDFIRFWHILKGRVDGNNRLGVAFHSLRAVDAADIAGMLEKLPASIPCHVHIAEQTAEVEAAVAFTGKRPVELLFDHVPVDEDWTLIHATHLNDAEITAIAESGAVVGVCPTTEANLGDGIFPASQFSRRGGRMAIGSDSHISVDPREELRLLEYSQRLTRRQRTILVGRHSGHVGEYLWRESAINGAQSLGQPCGALEVGKRADLLVLDDTDMAYAGVRYGQIFDALVFAGQPNPIRHVMIGGNWVVENGRHAKEEAIISDYRAAVQEIIRMLESEDA</sequence>
<protein>
    <submittedName>
        <fullName evidence="6">Formimidoylglutamate deiminase</fullName>
    </submittedName>
</protein>
<dbReference type="Gene3D" id="3.20.20.140">
    <property type="entry name" value="Metal-dependent hydrolases"/>
    <property type="match status" value="1"/>
</dbReference>
<dbReference type="InterPro" id="IPR032466">
    <property type="entry name" value="Metal_Hydrolase"/>
</dbReference>
<dbReference type="NCBIfam" id="NF006681">
    <property type="entry name" value="PRK09229.1-2"/>
    <property type="match status" value="1"/>
</dbReference>
<reference evidence="6" key="1">
    <citation type="journal article" date="2014" name="Int. J. Syst. Evol. Microbiol.">
        <title>Complete genome sequence of Corynebacterium casei LMG S-19264T (=DSM 44701T), isolated from a smear-ripened cheese.</title>
        <authorList>
            <consortium name="US DOE Joint Genome Institute (JGI-PGF)"/>
            <person name="Walter F."/>
            <person name="Albersmeier A."/>
            <person name="Kalinowski J."/>
            <person name="Ruckert C."/>
        </authorList>
    </citation>
    <scope>NUCLEOTIDE SEQUENCE</scope>
    <source>
        <strain evidence="6">KCTC 42590</strain>
    </source>
</reference>
<dbReference type="Pfam" id="PF01979">
    <property type="entry name" value="Amidohydro_1"/>
    <property type="match status" value="1"/>
</dbReference>
<dbReference type="SUPFAM" id="SSF51556">
    <property type="entry name" value="Metallo-dependent hydrolases"/>
    <property type="match status" value="1"/>
</dbReference>
<evidence type="ECO:0000256" key="4">
    <source>
        <dbReference type="ARBA" id="ARBA00022833"/>
    </source>
</evidence>
<keyword evidence="2" id="KW-0479">Metal-binding</keyword>
<dbReference type="NCBIfam" id="NF006684">
    <property type="entry name" value="PRK09229.1-5"/>
    <property type="match status" value="1"/>
</dbReference>
<dbReference type="SUPFAM" id="SSF51338">
    <property type="entry name" value="Composite domain of metallo-dependent hydrolases"/>
    <property type="match status" value="1"/>
</dbReference>
<evidence type="ECO:0000313" key="6">
    <source>
        <dbReference type="EMBL" id="GHF30872.1"/>
    </source>
</evidence>
<dbReference type="GO" id="GO:0005829">
    <property type="term" value="C:cytosol"/>
    <property type="evidence" value="ECO:0007669"/>
    <property type="project" value="TreeGrafter"/>
</dbReference>